<evidence type="ECO:0000256" key="1">
    <source>
        <dbReference type="SAM" id="MobiDB-lite"/>
    </source>
</evidence>
<dbReference type="AlphaFoldDB" id="A0AAV9XTU6"/>
<dbReference type="Proteomes" id="UP001365542">
    <property type="component" value="Unassembled WGS sequence"/>
</dbReference>
<feature type="transmembrane region" description="Helical" evidence="2">
    <location>
        <begin position="299"/>
        <end position="324"/>
    </location>
</feature>
<keyword evidence="4" id="KW-1185">Reference proteome</keyword>
<evidence type="ECO:0000313" key="3">
    <source>
        <dbReference type="EMBL" id="KAK6544342.1"/>
    </source>
</evidence>
<keyword evidence="2" id="KW-0812">Transmembrane</keyword>
<gene>
    <name evidence="3" type="ORF">TWF694_001042</name>
</gene>
<proteinExistence type="predicted"/>
<dbReference type="PANTHER" id="PTHR34414">
    <property type="entry name" value="HET DOMAIN-CONTAINING PROTEIN-RELATED"/>
    <property type="match status" value="1"/>
</dbReference>
<feature type="transmembrane region" description="Helical" evidence="2">
    <location>
        <begin position="250"/>
        <end position="275"/>
    </location>
</feature>
<comment type="caution">
    <text evidence="3">The sequence shown here is derived from an EMBL/GenBank/DDBJ whole genome shotgun (WGS) entry which is preliminary data.</text>
</comment>
<protein>
    <recommendedName>
        <fullName evidence="5">Subtilisin-like serine protease</fullName>
    </recommendedName>
</protein>
<keyword evidence="2" id="KW-0472">Membrane</keyword>
<organism evidence="3 4">
    <name type="scientific">Orbilia ellipsospora</name>
    <dbReference type="NCBI Taxonomy" id="2528407"/>
    <lineage>
        <taxon>Eukaryota</taxon>
        <taxon>Fungi</taxon>
        <taxon>Dikarya</taxon>
        <taxon>Ascomycota</taxon>
        <taxon>Pezizomycotina</taxon>
        <taxon>Orbiliomycetes</taxon>
        <taxon>Orbiliales</taxon>
        <taxon>Orbiliaceae</taxon>
        <taxon>Orbilia</taxon>
    </lineage>
</organism>
<dbReference type="PANTHER" id="PTHR34414:SF1">
    <property type="entry name" value="SUBTILISIN-LIKE SERINE PROTEASE"/>
    <property type="match status" value="1"/>
</dbReference>
<reference evidence="3 4" key="1">
    <citation type="submission" date="2019-10" db="EMBL/GenBank/DDBJ databases">
        <authorList>
            <person name="Palmer J.M."/>
        </authorList>
    </citation>
    <scope>NUCLEOTIDE SEQUENCE [LARGE SCALE GENOMIC DNA]</scope>
    <source>
        <strain evidence="3 4">TWF694</strain>
    </source>
</reference>
<sequence length="346" mass="40080">METPFSPSEELYSLPKPKHHFTPPQRSISGDTLTDRNLHQDEILSGSDEPLSVPGYPLISFEDDSKVDRLIKKSLCTKKLNRLYPFLSLVSTKTGCQIFPLHVQKVRGHDIIITEDHQLHLVWHYDRYFVKPIPEFLLNHLFWSHHLTNPHSEEYRSALGFVRSWSYLIKTQSDFDIAIEKKLLRWNIHNAPPTYESFRKLMKFLSKFHHIHDKQVSRRYRYGELCLSRLNFWSRATFTSRSYHRIYGQYGALLSYIITPLLFAFAVLSVVLAALQVELAAEQAGTVPMWVSFGVSSRWFSFTALGIAGMSLLVVAASAAFLAVDEIVWAVRHRGRNKLYREEVEV</sequence>
<feature type="region of interest" description="Disordered" evidence="1">
    <location>
        <begin position="1"/>
        <end position="32"/>
    </location>
</feature>
<dbReference type="EMBL" id="JAVHJO010000001">
    <property type="protein sequence ID" value="KAK6544342.1"/>
    <property type="molecule type" value="Genomic_DNA"/>
</dbReference>
<keyword evidence="2" id="KW-1133">Transmembrane helix</keyword>
<evidence type="ECO:0000313" key="4">
    <source>
        <dbReference type="Proteomes" id="UP001365542"/>
    </source>
</evidence>
<evidence type="ECO:0000256" key="2">
    <source>
        <dbReference type="SAM" id="Phobius"/>
    </source>
</evidence>
<dbReference type="InterPro" id="IPR046536">
    <property type="entry name" value="DUF6601"/>
</dbReference>
<name>A0AAV9XTU6_9PEZI</name>
<accession>A0AAV9XTU6</accession>
<evidence type="ECO:0008006" key="5">
    <source>
        <dbReference type="Google" id="ProtNLM"/>
    </source>
</evidence>
<dbReference type="Pfam" id="PF20246">
    <property type="entry name" value="DUF6601"/>
    <property type="match status" value="1"/>
</dbReference>